<dbReference type="NCBIfam" id="TIGR03057">
    <property type="entry name" value="xxxLxxG_by_4"/>
    <property type="match status" value="3"/>
</dbReference>
<evidence type="ECO:0000256" key="4">
    <source>
        <dbReference type="ARBA" id="ARBA00023136"/>
    </source>
</evidence>
<keyword evidence="2 6" id="KW-0812">Transmembrane</keyword>
<dbReference type="PANTHER" id="PTHR43077:SF5">
    <property type="entry name" value="PHAGE INFECTION PROTEIN"/>
    <property type="match status" value="1"/>
</dbReference>
<dbReference type="NCBIfam" id="TIGR03062">
    <property type="entry name" value="pip_yhgE_Cterm"/>
    <property type="match status" value="1"/>
</dbReference>
<keyword evidence="5" id="KW-0175">Coiled coil</keyword>
<feature type="transmembrane region" description="Helical" evidence="6">
    <location>
        <begin position="620"/>
        <end position="639"/>
    </location>
</feature>
<proteinExistence type="predicted"/>
<organism evidence="8 9">
    <name type="scientific">Actinoplanes sandaracinus</name>
    <dbReference type="NCBI Taxonomy" id="3045177"/>
    <lineage>
        <taxon>Bacteria</taxon>
        <taxon>Bacillati</taxon>
        <taxon>Actinomycetota</taxon>
        <taxon>Actinomycetes</taxon>
        <taxon>Micromonosporales</taxon>
        <taxon>Micromonosporaceae</taxon>
        <taxon>Actinoplanes</taxon>
    </lineage>
</organism>
<reference evidence="8 9" key="1">
    <citation type="submission" date="2023-05" db="EMBL/GenBank/DDBJ databases">
        <title>Actinoplanes sp. NEAU-A12 genome sequencing.</title>
        <authorList>
            <person name="Wang Z.-S."/>
        </authorList>
    </citation>
    <scope>NUCLEOTIDE SEQUENCE [LARGE SCALE GENOMIC DNA]</scope>
    <source>
        <strain evidence="8 9">NEAU-A12</strain>
    </source>
</reference>
<comment type="subcellular location">
    <subcellularLocation>
        <location evidence="1">Membrane</location>
        <topology evidence="1">Multi-pass membrane protein</topology>
    </subcellularLocation>
</comment>
<evidence type="ECO:0000256" key="2">
    <source>
        <dbReference type="ARBA" id="ARBA00022692"/>
    </source>
</evidence>
<feature type="transmembrane region" description="Helical" evidence="6">
    <location>
        <begin position="588"/>
        <end position="608"/>
    </location>
</feature>
<keyword evidence="4 6" id="KW-0472">Membrane</keyword>
<dbReference type="EMBL" id="JASCTH010000002">
    <property type="protein sequence ID" value="MDI6097595.1"/>
    <property type="molecule type" value="Genomic_DNA"/>
</dbReference>
<evidence type="ECO:0000256" key="1">
    <source>
        <dbReference type="ARBA" id="ARBA00004141"/>
    </source>
</evidence>
<evidence type="ECO:0000256" key="3">
    <source>
        <dbReference type="ARBA" id="ARBA00022989"/>
    </source>
</evidence>
<evidence type="ECO:0000313" key="8">
    <source>
        <dbReference type="EMBL" id="MDI6097595.1"/>
    </source>
</evidence>
<keyword evidence="3 6" id="KW-1133">Transmembrane helix</keyword>
<dbReference type="InterPro" id="IPR013525">
    <property type="entry name" value="ABC2_TM"/>
</dbReference>
<evidence type="ECO:0000256" key="6">
    <source>
        <dbReference type="SAM" id="Phobius"/>
    </source>
</evidence>
<dbReference type="Pfam" id="PF12698">
    <property type="entry name" value="ABC2_membrane_3"/>
    <property type="match status" value="1"/>
</dbReference>
<dbReference type="InterPro" id="IPR017500">
    <property type="entry name" value="Phage_infect_YhgE_N"/>
</dbReference>
<feature type="domain" description="ABC-2 type transporter transmembrane" evidence="7">
    <location>
        <begin position="508"/>
        <end position="693"/>
    </location>
</feature>
<dbReference type="RefSeq" id="WP_282756995.1">
    <property type="nucleotide sequence ID" value="NZ_JASCTH010000002.1"/>
</dbReference>
<feature type="transmembrane region" description="Helical" evidence="6">
    <location>
        <begin position="559"/>
        <end position="582"/>
    </location>
</feature>
<dbReference type="Proteomes" id="UP001241758">
    <property type="component" value="Unassembled WGS sequence"/>
</dbReference>
<dbReference type="NCBIfam" id="TIGR03061">
    <property type="entry name" value="pip_yhgE_Nterm"/>
    <property type="match status" value="1"/>
</dbReference>
<protein>
    <submittedName>
        <fullName evidence="8">YhgE/Pip domain-containing protein</fullName>
    </submittedName>
</protein>
<evidence type="ECO:0000313" key="9">
    <source>
        <dbReference type="Proteomes" id="UP001241758"/>
    </source>
</evidence>
<dbReference type="InterPro" id="IPR023908">
    <property type="entry name" value="xxxLxxG_rpt"/>
</dbReference>
<evidence type="ECO:0000256" key="5">
    <source>
        <dbReference type="SAM" id="Coils"/>
    </source>
</evidence>
<feature type="transmembrane region" description="Helical" evidence="6">
    <location>
        <begin position="518"/>
        <end position="538"/>
    </location>
</feature>
<dbReference type="PANTHER" id="PTHR43077">
    <property type="entry name" value="TRANSPORT PERMEASE YVFS-RELATED"/>
    <property type="match status" value="1"/>
</dbReference>
<keyword evidence="9" id="KW-1185">Reference proteome</keyword>
<evidence type="ECO:0000259" key="7">
    <source>
        <dbReference type="Pfam" id="PF12698"/>
    </source>
</evidence>
<dbReference type="Gene3D" id="1.10.287.950">
    <property type="entry name" value="Methyl-accepting chemotaxis protein"/>
    <property type="match status" value="2"/>
</dbReference>
<gene>
    <name evidence="8" type="ORF">QLQ12_03140</name>
</gene>
<name>A0ABT6WCZ7_9ACTN</name>
<sequence>MTDFPTLSLAGMELRRFLRGRLTAAALAVLAVVPLLYGALYLCAFWDPYARLNHIPAALVVEDQPVRTSEGEMLHAGKDLADELVEREIFDWRLVSAEDAERGLRDGRYHLKLHIPADFSADLSAAPETDSVLRTAELQAVSDDSTNYLSGVFGRTAFDEVRAAASASASAKYFDRMLIGFTDLKEQTGKAADGAADLRNGAGKAQSGAGELAGRLDSADKGAGKLAAGLGTAGSGADKLADGLKQLTAGAAQIASGTAEAAGAGRKLANVVDTAADRAEPVLRENARAIEDAANRVARGADKLAANVGRIDDAADRAAADARKLRNYLDGLPEDTPGLAGARELADRLVRDAEQVQSRIDEADLDGLRSELREVAKTARTVAAAAPHLADDVAAARAKIDGFAAGLDKLATATKRLSSGTADAAAGATELRGGIFRLADGARKLDSGLTKLSNGGHELATGLGDLRDGAGQLAGGLADGAAEIPGYGDAGQRADVLADPVSLDRVVRHPAATYGVGFAPYFLALALWVGAMINYMLLRPLNRRYLMSGAPPLRVALAGLLPGVLMGAVQAGLLYTVVHLVLGLDPVHAGATLGLMLGTAAVFAAIMQLTGAALGPAGRVVALALLMLQLTSSGGTYPVQTSPEFFQVIHPLLPMTYVVEGIRHAVDGGRAATVTHDALALAGFGFAALLLTVVLAGRKRRMRTADLHPELVL</sequence>
<accession>A0ABT6WCZ7</accession>
<dbReference type="InterPro" id="IPR051328">
    <property type="entry name" value="T7SS_ABC-Transporter"/>
</dbReference>
<dbReference type="SUPFAM" id="SSF58104">
    <property type="entry name" value="Methyl-accepting chemotaxis protein (MCP) signaling domain"/>
    <property type="match status" value="1"/>
</dbReference>
<feature type="transmembrane region" description="Helical" evidence="6">
    <location>
        <begin position="678"/>
        <end position="697"/>
    </location>
</feature>
<feature type="coiled-coil region" evidence="5">
    <location>
        <begin position="339"/>
        <end position="366"/>
    </location>
</feature>
<comment type="caution">
    <text evidence="8">The sequence shown here is derived from an EMBL/GenBank/DDBJ whole genome shotgun (WGS) entry which is preliminary data.</text>
</comment>
<dbReference type="InterPro" id="IPR017501">
    <property type="entry name" value="Phage_infect_YhgE_C"/>
</dbReference>